<comment type="caution">
    <text evidence="1">The sequence shown here is derived from an EMBL/GenBank/DDBJ whole genome shotgun (WGS) entry which is preliminary data.</text>
</comment>
<dbReference type="RefSeq" id="WP_107830915.1">
    <property type="nucleotide sequence ID" value="NZ_CP160205.1"/>
</dbReference>
<organism evidence="1 2">
    <name type="scientific">Mucilaginibacter yixingensis</name>
    <dbReference type="NCBI Taxonomy" id="1295612"/>
    <lineage>
        <taxon>Bacteria</taxon>
        <taxon>Pseudomonadati</taxon>
        <taxon>Bacteroidota</taxon>
        <taxon>Sphingobacteriia</taxon>
        <taxon>Sphingobacteriales</taxon>
        <taxon>Sphingobacteriaceae</taxon>
        <taxon>Mucilaginibacter</taxon>
    </lineage>
</organism>
<proteinExistence type="predicted"/>
<gene>
    <name evidence="1" type="ORF">C8P68_1097</name>
</gene>
<name>A0A2T5J5C4_9SPHI</name>
<dbReference type="EMBL" id="QAOQ01000009">
    <property type="protein sequence ID" value="PTQ93135.1"/>
    <property type="molecule type" value="Genomic_DNA"/>
</dbReference>
<protein>
    <recommendedName>
        <fullName evidence="3">Copper chaperone CopZ</fullName>
    </recommendedName>
</protein>
<sequence>MNILIFKTSVTQPRQVNRVQTLLTAMPNVADWNFDLEDCDNILRVVAADLSPRQIESTLRKAGIGCEELEY</sequence>
<evidence type="ECO:0000313" key="1">
    <source>
        <dbReference type="EMBL" id="PTQ93135.1"/>
    </source>
</evidence>
<evidence type="ECO:0000313" key="2">
    <source>
        <dbReference type="Proteomes" id="UP000244168"/>
    </source>
</evidence>
<dbReference type="Proteomes" id="UP000244168">
    <property type="component" value="Unassembled WGS sequence"/>
</dbReference>
<reference evidence="1 2" key="1">
    <citation type="submission" date="2018-04" db="EMBL/GenBank/DDBJ databases">
        <title>Genomic Encyclopedia of Archaeal and Bacterial Type Strains, Phase II (KMG-II): from individual species to whole genera.</title>
        <authorList>
            <person name="Goeker M."/>
        </authorList>
    </citation>
    <scope>NUCLEOTIDE SEQUENCE [LARGE SCALE GENOMIC DNA]</scope>
    <source>
        <strain evidence="1 2">DSM 26809</strain>
    </source>
</reference>
<keyword evidence="2" id="KW-1185">Reference proteome</keyword>
<evidence type="ECO:0008006" key="3">
    <source>
        <dbReference type="Google" id="ProtNLM"/>
    </source>
</evidence>
<dbReference type="SUPFAM" id="SSF55008">
    <property type="entry name" value="HMA, heavy metal-associated domain"/>
    <property type="match status" value="1"/>
</dbReference>
<accession>A0A2T5J5C4</accession>
<dbReference type="OrthoDB" id="1036397at2"/>
<dbReference type="InterPro" id="IPR036163">
    <property type="entry name" value="HMA_dom_sf"/>
</dbReference>
<dbReference type="GO" id="GO:0046872">
    <property type="term" value="F:metal ion binding"/>
    <property type="evidence" value="ECO:0007669"/>
    <property type="project" value="InterPro"/>
</dbReference>
<dbReference type="AlphaFoldDB" id="A0A2T5J5C4"/>